<protein>
    <submittedName>
        <fullName evidence="1">Uncharacterized protein</fullName>
    </submittedName>
</protein>
<name>A0ABQ7IAP1_9HELO</name>
<sequence>MQGINNQSSLIIHVTFLEPFSPSSRILSYRMYRSTIQNFPQISIPLVCLSCLFQKMPDGKPQGKMREGPEGKRMAVLSRTSKLHQCLHILSTFFLHSINSSGLCQTKQCIIGNTPFPLPDHDCSADGSLELISFNFPFHGIPYPSFKADVTIQPRFLSWYLDETIHRTVIVH</sequence>
<organism evidence="1 2">
    <name type="scientific">Botrytis deweyae</name>
    <dbReference type="NCBI Taxonomy" id="2478750"/>
    <lineage>
        <taxon>Eukaryota</taxon>
        <taxon>Fungi</taxon>
        <taxon>Dikarya</taxon>
        <taxon>Ascomycota</taxon>
        <taxon>Pezizomycotina</taxon>
        <taxon>Leotiomycetes</taxon>
        <taxon>Helotiales</taxon>
        <taxon>Sclerotiniaceae</taxon>
        <taxon>Botrytis</taxon>
    </lineage>
</organism>
<keyword evidence="2" id="KW-1185">Reference proteome</keyword>
<gene>
    <name evidence="1" type="ORF">EAE98_009731</name>
</gene>
<dbReference type="GeneID" id="62236502"/>
<reference evidence="1 2" key="1">
    <citation type="journal article" date="2020" name="Genome Biol. Evol.">
        <title>Comparative genomics of Sclerotiniaceae.</title>
        <authorList>
            <person name="Valero Jimenez C.A."/>
            <person name="Steentjes M."/>
            <person name="Scholten O.E."/>
            <person name="Van Kan J.A.L."/>
        </authorList>
    </citation>
    <scope>NUCLEOTIDE SEQUENCE [LARGE SCALE GENOMIC DNA]</scope>
    <source>
        <strain evidence="1 2">B1</strain>
    </source>
</reference>
<evidence type="ECO:0000313" key="2">
    <source>
        <dbReference type="Proteomes" id="UP000783213"/>
    </source>
</evidence>
<dbReference type="Proteomes" id="UP000783213">
    <property type="component" value="Unassembled WGS sequence"/>
</dbReference>
<proteinExistence type="predicted"/>
<dbReference type="RefSeq" id="XP_038806291.1">
    <property type="nucleotide sequence ID" value="XM_038957352.1"/>
</dbReference>
<comment type="caution">
    <text evidence="1">The sequence shown here is derived from an EMBL/GenBank/DDBJ whole genome shotgun (WGS) entry which is preliminary data.</text>
</comment>
<accession>A0ABQ7IAP1</accession>
<dbReference type="EMBL" id="RCSX01000030">
    <property type="protein sequence ID" value="KAF7918488.1"/>
    <property type="molecule type" value="Genomic_DNA"/>
</dbReference>
<evidence type="ECO:0000313" key="1">
    <source>
        <dbReference type="EMBL" id="KAF7918488.1"/>
    </source>
</evidence>